<evidence type="ECO:0000256" key="1">
    <source>
        <dbReference type="SAM" id="Coils"/>
    </source>
</evidence>
<reference evidence="2 3" key="1">
    <citation type="submission" date="2014-07" db="EMBL/GenBank/DDBJ databases">
        <authorList>
            <person name="McCorrison J."/>
            <person name="Sanka R."/>
            <person name="Torralba M."/>
            <person name="Gillis M."/>
            <person name="Haft D.H."/>
            <person name="Methe B."/>
            <person name="Sutton G."/>
            <person name="Nelson K.E."/>
        </authorList>
    </citation>
    <scope>NUCLEOTIDE SEQUENCE [LARGE SCALE GENOMIC DNA]</scope>
    <source>
        <strain evidence="2 3">DNF00853</strain>
    </source>
</reference>
<organism evidence="2 3">
    <name type="scientific">Hoylesella buccalis DNF00853</name>
    <dbReference type="NCBI Taxonomy" id="1401074"/>
    <lineage>
        <taxon>Bacteria</taxon>
        <taxon>Pseudomonadati</taxon>
        <taxon>Bacteroidota</taxon>
        <taxon>Bacteroidia</taxon>
        <taxon>Bacteroidales</taxon>
        <taxon>Prevotellaceae</taxon>
        <taxon>Hoylesella</taxon>
    </lineage>
</organism>
<sequence length="383" mass="44589">MKFSEVIGQEDAQARLLQLVRENRVPHAIMLCGPYGSGKLALALAFASYLLGERNEEGQSVLNNDHAVTNAEAMLRNWEHPDLHFTFPVIRPTGTSSDHKMVSDDFGREWRTLLKEGAYFSMDQWLDRMKATTQQAQIFEAESDELTRKLSLKSSQGGYKISLIWLPERMNQVCANKLLKLLEEPPLQTLFILVCEEPEKLLETIRSRVQRIDVRRIDDQAIEQALVEKRGLEADMAHRIARTANGNWLKALETLDADNENRQFLETFKQLMRLAYMRNVKELKKWTEGVAGYGREKQRRMLDYFSRMVRENFMYNFRLPELNYMTMEEEDFAKNFARFINEANVMEIEELFASARRDIGQNANAKIVFFNMALEMIVLLIKK</sequence>
<dbReference type="RefSeq" id="WP_036871325.1">
    <property type="nucleotide sequence ID" value="NZ_JRNN01000007.1"/>
</dbReference>
<name>A0A095ZSK1_9BACT</name>
<dbReference type="SUPFAM" id="SSF52540">
    <property type="entry name" value="P-loop containing nucleoside triphosphate hydrolases"/>
    <property type="match status" value="1"/>
</dbReference>
<comment type="caution">
    <text evidence="2">The sequence shown here is derived from an EMBL/GenBank/DDBJ whole genome shotgun (WGS) entry which is preliminary data.</text>
</comment>
<dbReference type="Gene3D" id="3.40.50.300">
    <property type="entry name" value="P-loop containing nucleotide triphosphate hydrolases"/>
    <property type="match status" value="1"/>
</dbReference>
<dbReference type="PANTHER" id="PTHR11669">
    <property type="entry name" value="REPLICATION FACTOR C / DNA POLYMERASE III GAMMA-TAU SUBUNIT"/>
    <property type="match status" value="1"/>
</dbReference>
<dbReference type="PANTHER" id="PTHR11669:SF8">
    <property type="entry name" value="DNA POLYMERASE III SUBUNIT DELTA"/>
    <property type="match status" value="1"/>
</dbReference>
<dbReference type="AlphaFoldDB" id="A0A095ZSK1"/>
<dbReference type="InterPro" id="IPR050238">
    <property type="entry name" value="DNA_Rep/Repair_Clamp_Loader"/>
</dbReference>
<dbReference type="OrthoDB" id="9811073at2"/>
<feature type="coiled-coil region" evidence="1">
    <location>
        <begin position="122"/>
        <end position="149"/>
    </location>
</feature>
<keyword evidence="1" id="KW-0175">Coiled coil</keyword>
<dbReference type="EMBL" id="JRNN01000007">
    <property type="protein sequence ID" value="KGF37341.1"/>
    <property type="molecule type" value="Genomic_DNA"/>
</dbReference>
<dbReference type="Pfam" id="PF13177">
    <property type="entry name" value="DNA_pol3_delta2"/>
    <property type="match status" value="1"/>
</dbReference>
<protein>
    <submittedName>
        <fullName evidence="2">DNA polymerase III subunit delta</fullName>
    </submittedName>
</protein>
<proteinExistence type="predicted"/>
<evidence type="ECO:0000313" key="2">
    <source>
        <dbReference type="EMBL" id="KGF37341.1"/>
    </source>
</evidence>
<evidence type="ECO:0000313" key="3">
    <source>
        <dbReference type="Proteomes" id="UP000029556"/>
    </source>
</evidence>
<dbReference type="GO" id="GO:0006261">
    <property type="term" value="P:DNA-templated DNA replication"/>
    <property type="evidence" value="ECO:0007669"/>
    <property type="project" value="TreeGrafter"/>
</dbReference>
<gene>
    <name evidence="2" type="ORF">HMPREF2137_00495</name>
</gene>
<dbReference type="Proteomes" id="UP000029556">
    <property type="component" value="Unassembled WGS sequence"/>
</dbReference>
<dbReference type="InterPro" id="IPR027417">
    <property type="entry name" value="P-loop_NTPase"/>
</dbReference>
<accession>A0A095ZSK1</accession>